<evidence type="ECO:0000259" key="5">
    <source>
        <dbReference type="SMART" id="SM00382"/>
    </source>
</evidence>
<dbReference type="SUPFAM" id="SSF54585">
    <property type="entry name" value="Cdc48 domain 2-like"/>
    <property type="match status" value="1"/>
</dbReference>
<dbReference type="FunFam" id="3.40.50.300:FF:000012">
    <property type="entry name" value="Transitional endoplasmic reticulum ATPase"/>
    <property type="match status" value="1"/>
</dbReference>
<evidence type="ECO:0000259" key="6">
    <source>
        <dbReference type="SMART" id="SM01072"/>
    </source>
</evidence>
<dbReference type="InterPro" id="IPR050168">
    <property type="entry name" value="AAA_ATPase_domain"/>
</dbReference>
<dbReference type="InterPro" id="IPR003593">
    <property type="entry name" value="AAA+_ATPase"/>
</dbReference>
<dbReference type="InterPro" id="IPR003960">
    <property type="entry name" value="ATPase_AAA_CS"/>
</dbReference>
<accession>A0ABD6B500</accession>
<dbReference type="Gene3D" id="3.40.50.300">
    <property type="entry name" value="P-loop containing nucleotide triphosphate hydrolases"/>
    <property type="match status" value="2"/>
</dbReference>
<gene>
    <name evidence="7" type="ORF">ACFR9S_04340</name>
</gene>
<feature type="region of interest" description="Disordered" evidence="4">
    <location>
        <begin position="80"/>
        <end position="136"/>
    </location>
</feature>
<dbReference type="InterPro" id="IPR029067">
    <property type="entry name" value="CDC48_domain_2-like_sf"/>
</dbReference>
<reference evidence="7 8" key="1">
    <citation type="journal article" date="2019" name="Int. J. Syst. Evol. Microbiol.">
        <title>The Global Catalogue of Microorganisms (GCM) 10K type strain sequencing project: providing services to taxonomists for standard genome sequencing and annotation.</title>
        <authorList>
            <consortium name="The Broad Institute Genomics Platform"/>
            <consortium name="The Broad Institute Genome Sequencing Center for Infectious Disease"/>
            <person name="Wu L."/>
            <person name="Ma J."/>
        </authorList>
    </citation>
    <scope>NUCLEOTIDE SEQUENCE [LARGE SCALE GENOMIC DNA]</scope>
    <source>
        <strain evidence="7 8">CGMCC 1.12285</strain>
    </source>
</reference>
<dbReference type="EMBL" id="JBHUDH010000035">
    <property type="protein sequence ID" value="MFD1525532.1"/>
    <property type="molecule type" value="Genomic_DNA"/>
</dbReference>
<dbReference type="AlphaFoldDB" id="A0ABD6B500"/>
<evidence type="ECO:0000256" key="4">
    <source>
        <dbReference type="SAM" id="MobiDB-lite"/>
    </source>
</evidence>
<dbReference type="PANTHER" id="PTHR23077">
    <property type="entry name" value="AAA-FAMILY ATPASE"/>
    <property type="match status" value="1"/>
</dbReference>
<dbReference type="InterPro" id="IPR027417">
    <property type="entry name" value="P-loop_NTPase"/>
</dbReference>
<dbReference type="Pfam" id="PF00004">
    <property type="entry name" value="AAA"/>
    <property type="match status" value="2"/>
</dbReference>
<dbReference type="Pfam" id="PF02933">
    <property type="entry name" value="CDC48_2"/>
    <property type="match status" value="1"/>
</dbReference>
<feature type="domain" description="AAA+ ATPase" evidence="5">
    <location>
        <begin position="168"/>
        <end position="303"/>
    </location>
</feature>
<comment type="similarity">
    <text evidence="3">Belongs to the AAA ATPase family.</text>
</comment>
<evidence type="ECO:0000313" key="7">
    <source>
        <dbReference type="EMBL" id="MFD1525532.1"/>
    </source>
</evidence>
<dbReference type="Pfam" id="PF17862">
    <property type="entry name" value="AAA_lid_3"/>
    <property type="match status" value="1"/>
</dbReference>
<feature type="domain" description="AAA+ ATPase" evidence="5">
    <location>
        <begin position="442"/>
        <end position="511"/>
    </location>
</feature>
<organism evidence="7 8">
    <name type="scientific">Halolamina salina</name>
    <dbReference type="NCBI Taxonomy" id="1220023"/>
    <lineage>
        <taxon>Archaea</taxon>
        <taxon>Methanobacteriati</taxon>
        <taxon>Methanobacteriota</taxon>
        <taxon>Stenosarchaea group</taxon>
        <taxon>Halobacteria</taxon>
        <taxon>Halobacteriales</taxon>
        <taxon>Haloferacaceae</taxon>
    </lineage>
</organism>
<dbReference type="Proteomes" id="UP001597111">
    <property type="component" value="Unassembled WGS sequence"/>
</dbReference>
<feature type="domain" description="CDC48" evidence="6">
    <location>
        <begin position="20"/>
        <end position="83"/>
    </location>
</feature>
<feature type="non-terminal residue" evidence="7">
    <location>
        <position position="1"/>
    </location>
</feature>
<keyword evidence="2 3" id="KW-0067">ATP-binding</keyword>
<evidence type="ECO:0000256" key="3">
    <source>
        <dbReference type="RuleBase" id="RU003651"/>
    </source>
</evidence>
<comment type="caution">
    <text evidence="7">The sequence shown here is derived from an EMBL/GenBank/DDBJ whole genome shotgun (WGS) entry which is preliminary data.</text>
</comment>
<evidence type="ECO:0000313" key="8">
    <source>
        <dbReference type="Proteomes" id="UP001597111"/>
    </source>
</evidence>
<dbReference type="SMART" id="SM01072">
    <property type="entry name" value="CDC48_2"/>
    <property type="match status" value="1"/>
</dbReference>
<dbReference type="SMART" id="SM00382">
    <property type="entry name" value="AAA"/>
    <property type="match status" value="2"/>
</dbReference>
<feature type="compositionally biased region" description="Low complexity" evidence="4">
    <location>
        <begin position="102"/>
        <end position="133"/>
    </location>
</feature>
<dbReference type="SUPFAM" id="SSF52540">
    <property type="entry name" value="P-loop containing nucleoside triphosphate hydrolases"/>
    <property type="match status" value="2"/>
</dbReference>
<dbReference type="Gene3D" id="3.10.330.10">
    <property type="match status" value="1"/>
</dbReference>
<dbReference type="PROSITE" id="PS00674">
    <property type="entry name" value="AAA"/>
    <property type="match status" value="1"/>
</dbReference>
<dbReference type="FunFam" id="1.10.8.60:FF:000178">
    <property type="entry name" value="CDC48/VCP homolog, AAA superfamily"/>
    <property type="match status" value="1"/>
</dbReference>
<evidence type="ECO:0000256" key="2">
    <source>
        <dbReference type="ARBA" id="ARBA00022840"/>
    </source>
</evidence>
<keyword evidence="1 3" id="KW-0547">Nucleotide-binding</keyword>
<keyword evidence="8" id="KW-1185">Reference proteome</keyword>
<dbReference type="InterPro" id="IPR041569">
    <property type="entry name" value="AAA_lid_3"/>
</dbReference>
<dbReference type="RefSeq" id="WP_379818133.1">
    <property type="nucleotide sequence ID" value="NZ_JBHUDH010000035.1"/>
</dbReference>
<dbReference type="InterPro" id="IPR003959">
    <property type="entry name" value="ATPase_AAA_core"/>
</dbReference>
<dbReference type="GO" id="GO:0005524">
    <property type="term" value="F:ATP binding"/>
    <property type="evidence" value="ECO:0007669"/>
    <property type="project" value="UniProtKB-KW"/>
</dbReference>
<dbReference type="Gene3D" id="1.10.8.60">
    <property type="match status" value="1"/>
</dbReference>
<proteinExistence type="inferred from homology"/>
<name>A0ABD6B500_9EURY</name>
<dbReference type="PANTHER" id="PTHR23077:SF171">
    <property type="entry name" value="NUCLEAR VALOSIN-CONTAINING PROTEIN-LIKE"/>
    <property type="match status" value="1"/>
</dbReference>
<evidence type="ECO:0000256" key="1">
    <source>
        <dbReference type="ARBA" id="ARBA00022741"/>
    </source>
</evidence>
<sequence>DLPEAESITLRAPAALGEVDVDRESIERLVSEDVRNRPVAPGDRLHLERLSEIAFTVDEADPDGRVRVTDDTDVRLVIEGDSVESGHSGGVGQTGGTGGVSTTGVDEAPGGTSDDASGAADVTGSGATGTGVSYEDIGGLDEELDLVRETVELPLSNPELFARLGIDPPKGVLLHGPPGTGKTLIAKAVANEVDATFISISGPEIMSKYKGESEERVREVFEAAQDDAPAIIFFDEIDSVAPKREAGGDVERRVVAQLLSLMDGLNARGEVVVIGATNRVDEIDPALRRGGRFDREIEIGVPGEAGRREVLQVHTRNMPLADDVRIDRLAERTHGFTGADLASVAKEAAMSALRRARREGTETADSEPETAVAAADLTVTRSDFESALAAVEPSAMREYVAESPEVGFDDVGGLEEAKETLERAVAWPLSYGPLFDAVEASPPTGVLLHGPPGTGKTLIAKAIAGESGVNFLEVAGPELLDRYVGESEKAVRELFERARQAAPAVVFFDEI</sequence>
<protein>
    <submittedName>
        <fullName evidence="7">AAA family ATPase</fullName>
    </submittedName>
</protein>
<dbReference type="InterPro" id="IPR004201">
    <property type="entry name" value="Cdc48_dom2"/>
</dbReference>
<feature type="non-terminal residue" evidence="7">
    <location>
        <position position="511"/>
    </location>
</feature>
<feature type="compositionally biased region" description="Gly residues" evidence="4">
    <location>
        <begin position="87"/>
        <end position="101"/>
    </location>
</feature>